<name>A0A926EFG2_9FIRM</name>
<dbReference type="AlphaFoldDB" id="A0A926EFG2"/>
<proteinExistence type="predicted"/>
<reference evidence="1" key="1">
    <citation type="submission" date="2020-08" db="EMBL/GenBank/DDBJ databases">
        <title>Genome public.</title>
        <authorList>
            <person name="Liu C."/>
            <person name="Sun Q."/>
        </authorList>
    </citation>
    <scope>NUCLEOTIDE SEQUENCE</scope>
    <source>
        <strain evidence="1">NSJ-54</strain>
    </source>
</reference>
<accession>A0A926EFG2</accession>
<evidence type="ECO:0000313" key="1">
    <source>
        <dbReference type="EMBL" id="MBC8571194.1"/>
    </source>
</evidence>
<comment type="caution">
    <text evidence="1">The sequence shown here is derived from an EMBL/GenBank/DDBJ whole genome shotgun (WGS) entry which is preliminary data.</text>
</comment>
<sequence>MRRYEIVEESVVSPGIGSYTALDVVVEQGDEQYRFCNLNLAKPKLAKLVDLCNRLDLSPIHFDEVLEDFIKLDLEDLKPEIIISKEL</sequence>
<dbReference type="Proteomes" id="UP000660861">
    <property type="component" value="Unassembled WGS sequence"/>
</dbReference>
<organism evidence="1 2">
    <name type="scientific">Zongyangia hominis</name>
    <dbReference type="NCBI Taxonomy" id="2763677"/>
    <lineage>
        <taxon>Bacteria</taxon>
        <taxon>Bacillati</taxon>
        <taxon>Bacillota</taxon>
        <taxon>Clostridia</taxon>
        <taxon>Eubacteriales</taxon>
        <taxon>Oscillospiraceae</taxon>
        <taxon>Zongyangia</taxon>
    </lineage>
</organism>
<keyword evidence="2" id="KW-1185">Reference proteome</keyword>
<evidence type="ECO:0000313" key="2">
    <source>
        <dbReference type="Proteomes" id="UP000660861"/>
    </source>
</evidence>
<protein>
    <submittedName>
        <fullName evidence="1">Uncharacterized protein</fullName>
    </submittedName>
</protein>
<dbReference type="RefSeq" id="WP_262398288.1">
    <property type="nucleotide sequence ID" value="NZ_JACRTC010000008.1"/>
</dbReference>
<gene>
    <name evidence="1" type="ORF">H8709_10195</name>
</gene>
<dbReference type="EMBL" id="JACRTC010000008">
    <property type="protein sequence ID" value="MBC8571194.1"/>
    <property type="molecule type" value="Genomic_DNA"/>
</dbReference>